<dbReference type="InterPro" id="IPR050922">
    <property type="entry name" value="LytR/CpsA/Psr_CW_biosynth"/>
</dbReference>
<evidence type="ECO:0000256" key="1">
    <source>
        <dbReference type="ARBA" id="ARBA00006068"/>
    </source>
</evidence>
<gene>
    <name evidence="3" type="primary">yvhJ</name>
    <name evidence="3" type="ORF">Mhypo_00165</name>
</gene>
<dbReference type="InterPro" id="IPR004474">
    <property type="entry name" value="LytR_CpsA_psr"/>
</dbReference>
<evidence type="ECO:0000259" key="2">
    <source>
        <dbReference type="Pfam" id="PF03816"/>
    </source>
</evidence>
<evidence type="ECO:0000313" key="4">
    <source>
        <dbReference type="Proteomes" id="UP000265443"/>
    </source>
</evidence>
<dbReference type="Proteomes" id="UP000265443">
    <property type="component" value="Unassembled WGS sequence"/>
</dbReference>
<feature type="domain" description="Cell envelope-related transcriptional attenuator" evidence="2">
    <location>
        <begin position="90"/>
        <end position="239"/>
    </location>
</feature>
<organism evidence="3 4">
    <name type="scientific">Meiothermus hypogaeus</name>
    <dbReference type="NCBI Taxonomy" id="884155"/>
    <lineage>
        <taxon>Bacteria</taxon>
        <taxon>Thermotogati</taxon>
        <taxon>Deinococcota</taxon>
        <taxon>Deinococci</taxon>
        <taxon>Thermales</taxon>
        <taxon>Thermaceae</taxon>
        <taxon>Meiothermus</taxon>
    </lineage>
</organism>
<keyword evidence="4" id="KW-1185">Reference proteome</keyword>
<sequence length="419" mass="45555">MAQPRTPHRVKRGSLVRARRAGPRLSLVLLGLALLALAGALAYGPQLQEVQAGLFSEYRESGPAEELSLVVAARDTEYCGYHTACGPGLRTDTIFYVRLRGSEATVVAIPRDLRYSGETPNGFYDGKINSVYERGGGAEGLRHAVENLLGVPVQHHVILTFEAVMKLVNAVDGVDVVLPYPMKYTDRAAGLFIDFPAGPLHLNGKDAVKYMRFRRWEGSDLGRLDRIKEVMGLALRKAQSPRYWPRLPGVAGAVWNSLETSLPLTEALQRLPNLQSLTLKSATLPTLEEGSFLVLDQVAMPSFTAGLLGYTPDAEVMARMVQAEALGLKTLLLDRSGAGLGERYRQGFVELGIPPPEVHTGEVGGTSLVLVRSGVSIVGRESPAFLLAKDYADLLHLPLETRIRLEPRGYDVIIVLGPS</sequence>
<evidence type="ECO:0000313" key="3">
    <source>
        <dbReference type="EMBL" id="RIH80873.1"/>
    </source>
</evidence>
<dbReference type="NCBIfam" id="TIGR00350">
    <property type="entry name" value="lytR_cpsA_psr"/>
    <property type="match status" value="1"/>
</dbReference>
<dbReference type="RefSeq" id="WP_119339462.1">
    <property type="nucleotide sequence ID" value="NZ_QWKY01000002.1"/>
</dbReference>
<dbReference type="PANTHER" id="PTHR33392:SF6">
    <property type="entry name" value="POLYISOPRENYL-TEICHOIC ACID--PEPTIDOGLYCAN TEICHOIC ACID TRANSFERASE TAGU"/>
    <property type="match status" value="1"/>
</dbReference>
<protein>
    <submittedName>
        <fullName evidence="3">Transcriptional regulator YvhJ</fullName>
    </submittedName>
</protein>
<name>A0ABX9MSA6_9DEIN</name>
<reference evidence="3 4" key="1">
    <citation type="submission" date="2018-08" db="EMBL/GenBank/DDBJ databases">
        <title>Meiothermus hypogaeus DSM 23238 genome sequencing project.</title>
        <authorList>
            <person name="Da Costa M.S."/>
            <person name="Albuquerque L."/>
            <person name="Raposo P."/>
            <person name="Froufe H.J.C."/>
            <person name="Barroso C.S."/>
            <person name="Egas C."/>
        </authorList>
    </citation>
    <scope>NUCLEOTIDE SEQUENCE [LARGE SCALE GENOMIC DNA]</scope>
    <source>
        <strain evidence="3 4">DSM 23238</strain>
    </source>
</reference>
<accession>A0ABX9MSA6</accession>
<dbReference type="PANTHER" id="PTHR33392">
    <property type="entry name" value="POLYISOPRENYL-TEICHOIC ACID--PEPTIDOGLYCAN TEICHOIC ACID TRANSFERASE TAGU"/>
    <property type="match status" value="1"/>
</dbReference>
<dbReference type="Pfam" id="PF03816">
    <property type="entry name" value="LytR_cpsA_psr"/>
    <property type="match status" value="1"/>
</dbReference>
<proteinExistence type="inferred from homology"/>
<comment type="caution">
    <text evidence="3">The sequence shown here is derived from an EMBL/GenBank/DDBJ whole genome shotgun (WGS) entry which is preliminary data.</text>
</comment>
<dbReference type="Gene3D" id="3.40.630.190">
    <property type="entry name" value="LCP protein"/>
    <property type="match status" value="1"/>
</dbReference>
<dbReference type="EMBL" id="QWKY01000002">
    <property type="protein sequence ID" value="RIH80873.1"/>
    <property type="molecule type" value="Genomic_DNA"/>
</dbReference>
<comment type="similarity">
    <text evidence="1">Belongs to the LytR/CpsA/Psr (LCP) family.</text>
</comment>